<protein>
    <submittedName>
        <fullName evidence="1">Uncharacterized protein</fullName>
    </submittedName>
</protein>
<sequence length="53" mass="6581">MCLVQRRSCQRCTAFDFNYRRKRRHGARRAQIHRERSYIVRRQGIERGELVLF</sequence>
<accession>A0A195CES9</accession>
<organism evidence="1 2">
    <name type="scientific">Cyphomyrmex costatus</name>
    <dbReference type="NCBI Taxonomy" id="456900"/>
    <lineage>
        <taxon>Eukaryota</taxon>
        <taxon>Metazoa</taxon>
        <taxon>Ecdysozoa</taxon>
        <taxon>Arthropoda</taxon>
        <taxon>Hexapoda</taxon>
        <taxon>Insecta</taxon>
        <taxon>Pterygota</taxon>
        <taxon>Neoptera</taxon>
        <taxon>Endopterygota</taxon>
        <taxon>Hymenoptera</taxon>
        <taxon>Apocrita</taxon>
        <taxon>Aculeata</taxon>
        <taxon>Formicoidea</taxon>
        <taxon>Formicidae</taxon>
        <taxon>Myrmicinae</taxon>
        <taxon>Cyphomyrmex</taxon>
    </lineage>
</organism>
<name>A0A195CES9_9HYME</name>
<dbReference type="Proteomes" id="UP000078542">
    <property type="component" value="Unassembled WGS sequence"/>
</dbReference>
<keyword evidence="2" id="KW-1185">Reference proteome</keyword>
<proteinExistence type="predicted"/>
<evidence type="ECO:0000313" key="2">
    <source>
        <dbReference type="Proteomes" id="UP000078542"/>
    </source>
</evidence>
<evidence type="ECO:0000313" key="1">
    <source>
        <dbReference type="EMBL" id="KYM98731.1"/>
    </source>
</evidence>
<reference evidence="1 2" key="1">
    <citation type="submission" date="2016-03" db="EMBL/GenBank/DDBJ databases">
        <title>Cyphomyrmex costatus WGS genome.</title>
        <authorList>
            <person name="Nygaard S."/>
            <person name="Hu H."/>
            <person name="Boomsma J."/>
            <person name="Zhang G."/>
        </authorList>
    </citation>
    <scope>NUCLEOTIDE SEQUENCE [LARGE SCALE GENOMIC DNA]</scope>
    <source>
        <strain evidence="1">MS0001</strain>
        <tissue evidence="1">Whole body</tissue>
    </source>
</reference>
<gene>
    <name evidence="1" type="ORF">ALC62_10699</name>
</gene>
<dbReference type="AlphaFoldDB" id="A0A195CES9"/>
<dbReference type="EMBL" id="KQ977935">
    <property type="protein sequence ID" value="KYM98731.1"/>
    <property type="molecule type" value="Genomic_DNA"/>
</dbReference>